<evidence type="ECO:0000256" key="1">
    <source>
        <dbReference type="SAM" id="MobiDB-lite"/>
    </source>
</evidence>
<keyword evidence="2" id="KW-0472">Membrane</keyword>
<keyword evidence="2" id="KW-0812">Transmembrane</keyword>
<feature type="compositionally biased region" description="Basic and acidic residues" evidence="1">
    <location>
        <begin position="1"/>
        <end position="34"/>
    </location>
</feature>
<organism evidence="3 4">
    <name type="scientific">Apteryx owenii</name>
    <name type="common">Little spotted kiwi</name>
    <dbReference type="NCBI Taxonomy" id="8824"/>
    <lineage>
        <taxon>Eukaryota</taxon>
        <taxon>Metazoa</taxon>
        <taxon>Chordata</taxon>
        <taxon>Craniata</taxon>
        <taxon>Vertebrata</taxon>
        <taxon>Euteleostomi</taxon>
        <taxon>Archelosauria</taxon>
        <taxon>Archosauria</taxon>
        <taxon>Dinosauria</taxon>
        <taxon>Saurischia</taxon>
        <taxon>Theropoda</taxon>
        <taxon>Coelurosauria</taxon>
        <taxon>Aves</taxon>
        <taxon>Palaeognathae</taxon>
        <taxon>Apterygiformes</taxon>
        <taxon>Apterygidae</taxon>
        <taxon>Apteryx</taxon>
    </lineage>
</organism>
<dbReference type="AlphaFoldDB" id="A0A8B9PIK9"/>
<feature type="transmembrane region" description="Helical" evidence="2">
    <location>
        <begin position="149"/>
        <end position="171"/>
    </location>
</feature>
<protein>
    <submittedName>
        <fullName evidence="3">Uncharacterized protein</fullName>
    </submittedName>
</protein>
<evidence type="ECO:0000313" key="4">
    <source>
        <dbReference type="Proteomes" id="UP000694424"/>
    </source>
</evidence>
<evidence type="ECO:0000256" key="2">
    <source>
        <dbReference type="SAM" id="Phobius"/>
    </source>
</evidence>
<keyword evidence="2" id="KW-1133">Transmembrane helix</keyword>
<sequence>MEMQRKKMETDRNVEGDGKLQKESDKSTETDSVSKRNLQMSGDDFPCFSCSAVLVTSNTLSSGDNTCQPCLSLWRMNSEANRTLECRPSEPGQEPGDPLQVSPMLHQAMETSSPNNTVERGMARKRSDTAHNVFHKHGNGQKVSQQWGWLFLGILTSLVTVSNILCIHLWIKNKHPVQDPLVHLKSLCPAESTSYSLANSSHKETFLMELKNLQLEKQHYSPWEYKTAKPKPTLFLLHALSTSPRLGILYIYYFDYTETFLPFIHTVCPVQEHGVDVHKKLSDLKPPTWKQWRKLLFKLTLAYQLVAEFAWSWLGIHYWTSWFLVINAMLLSLLELLSIWNLWSRKELQTIPCRACKHFWHVSTQGLLGAILWHFTPSFIWKYAFYWKLYCSPVINFHKIVKELRNLDL</sequence>
<dbReference type="Proteomes" id="UP000694424">
    <property type="component" value="Unplaced"/>
</dbReference>
<proteinExistence type="predicted"/>
<dbReference type="Ensembl" id="ENSAOWT00000013818.1">
    <property type="protein sequence ID" value="ENSAOWP00000012156.1"/>
    <property type="gene ID" value="ENSAOWG00000008333.1"/>
</dbReference>
<feature type="transmembrane region" description="Helical" evidence="2">
    <location>
        <begin position="322"/>
        <end position="343"/>
    </location>
</feature>
<reference evidence="3" key="2">
    <citation type="submission" date="2025-09" db="UniProtKB">
        <authorList>
            <consortium name="Ensembl"/>
        </authorList>
    </citation>
    <scope>IDENTIFICATION</scope>
</reference>
<accession>A0A8B9PIK9</accession>
<reference evidence="3" key="1">
    <citation type="submission" date="2025-08" db="UniProtKB">
        <authorList>
            <consortium name="Ensembl"/>
        </authorList>
    </citation>
    <scope>IDENTIFICATION</scope>
</reference>
<keyword evidence="4" id="KW-1185">Reference proteome</keyword>
<feature type="region of interest" description="Disordered" evidence="1">
    <location>
        <begin position="1"/>
        <end position="38"/>
    </location>
</feature>
<evidence type="ECO:0000313" key="3">
    <source>
        <dbReference type="Ensembl" id="ENSAOWP00000012156.1"/>
    </source>
</evidence>
<name>A0A8B9PIK9_APTOW</name>
<feature type="transmembrane region" description="Helical" evidence="2">
    <location>
        <begin position="235"/>
        <end position="254"/>
    </location>
</feature>
<feature type="transmembrane region" description="Helical" evidence="2">
    <location>
        <begin position="295"/>
        <end position="316"/>
    </location>
</feature>